<organism evidence="2">
    <name type="scientific">uncultured Sulfurovum sp</name>
    <dbReference type="NCBI Taxonomy" id="269237"/>
    <lineage>
        <taxon>Bacteria</taxon>
        <taxon>Pseudomonadati</taxon>
        <taxon>Campylobacterota</taxon>
        <taxon>Epsilonproteobacteria</taxon>
        <taxon>Campylobacterales</taxon>
        <taxon>Sulfurovaceae</taxon>
        <taxon>Sulfurovum</taxon>
        <taxon>environmental samples</taxon>
    </lineage>
</organism>
<dbReference type="AlphaFoldDB" id="A0A6S6SDM7"/>
<keyword evidence="1" id="KW-0732">Signal</keyword>
<feature type="signal peptide" evidence="1">
    <location>
        <begin position="1"/>
        <end position="24"/>
    </location>
</feature>
<evidence type="ECO:0000256" key="1">
    <source>
        <dbReference type="SAM" id="SignalP"/>
    </source>
</evidence>
<proteinExistence type="predicted"/>
<feature type="chain" id="PRO_5028424705" description="Periplasmic protein" evidence="1">
    <location>
        <begin position="25"/>
        <end position="271"/>
    </location>
</feature>
<dbReference type="EMBL" id="CACVAX010000006">
    <property type="protein sequence ID" value="CAA6802809.1"/>
    <property type="molecule type" value="Genomic_DNA"/>
</dbReference>
<evidence type="ECO:0008006" key="3">
    <source>
        <dbReference type="Google" id="ProtNLM"/>
    </source>
</evidence>
<gene>
    <name evidence="2" type="ORF">HELGO_WM2174</name>
</gene>
<reference evidence="2" key="1">
    <citation type="submission" date="2020-01" db="EMBL/GenBank/DDBJ databases">
        <authorList>
            <person name="Meier V. D."/>
            <person name="Meier V D."/>
        </authorList>
    </citation>
    <scope>NUCLEOTIDE SEQUENCE</scope>
    <source>
        <strain evidence="2">HLG_WM_MAG_04</strain>
    </source>
</reference>
<evidence type="ECO:0000313" key="2">
    <source>
        <dbReference type="EMBL" id="CAA6802809.1"/>
    </source>
</evidence>
<accession>A0A6S6SDM7</accession>
<protein>
    <recommendedName>
        <fullName evidence="3">Periplasmic protein</fullName>
    </recommendedName>
</protein>
<name>A0A6S6SDM7_9BACT</name>
<sequence length="271" mass="30633">MTKILISCASIVCTSILLPIQLLAFNFSSTPKEISAHYIAPPQEMNTLITKLTKNGFTIVAITNILEDYDIITISNQELQSTNSYMATLQVNVNAKDTRVQNPSYLAAAYLGKSYYYGQFKNTVNALERALGSLSESFQKADFDSLAEYCFMYGLPKKEDILSIKRGSSFSKNLLTFKAKEYIIYTLTLPNGNILVGHKLRVKTSNFLQILHQEKNAQMLPYEAMINEQGVTILNPKYYLALSLPLLTLQEFMQIASVPDRIYRNIKKAYQ</sequence>